<evidence type="ECO:0000256" key="1">
    <source>
        <dbReference type="ARBA" id="ARBA00001917"/>
    </source>
</evidence>
<dbReference type="Gene3D" id="3.50.50.60">
    <property type="entry name" value="FAD/NAD(P)-binding domain"/>
    <property type="match status" value="1"/>
</dbReference>
<dbReference type="EMBL" id="DSCQ01000036">
    <property type="protein sequence ID" value="HET21077.1"/>
    <property type="molecule type" value="Genomic_DNA"/>
</dbReference>
<comment type="similarity">
    <text evidence="3">In the N-terminal section; belongs to the NADH:flavin oxidoreductase/NADH oxidase family.</text>
</comment>
<dbReference type="Gene3D" id="3.40.50.720">
    <property type="entry name" value="NAD(P)-binding Rossmann-like Domain"/>
    <property type="match status" value="1"/>
</dbReference>
<comment type="cofactor">
    <cofactor evidence="1">
        <name>FMN</name>
        <dbReference type="ChEBI" id="CHEBI:58210"/>
    </cofactor>
</comment>
<evidence type="ECO:0000256" key="9">
    <source>
        <dbReference type="ARBA" id="ARBA00023014"/>
    </source>
</evidence>
<evidence type="ECO:0000256" key="7">
    <source>
        <dbReference type="ARBA" id="ARBA00023002"/>
    </source>
</evidence>
<dbReference type="GO" id="GO:0051536">
    <property type="term" value="F:iron-sulfur cluster binding"/>
    <property type="evidence" value="ECO:0007669"/>
    <property type="project" value="UniProtKB-KW"/>
</dbReference>
<feature type="domain" description="FAD/NAD(P)-binding" evidence="11">
    <location>
        <begin position="361"/>
        <end position="408"/>
    </location>
</feature>
<evidence type="ECO:0000259" key="11">
    <source>
        <dbReference type="Pfam" id="PF07992"/>
    </source>
</evidence>
<protein>
    <submittedName>
        <fullName evidence="12">FAD-binding protein</fullName>
    </submittedName>
</protein>
<keyword evidence="5" id="KW-0288">FMN</keyword>
<gene>
    <name evidence="12" type="ORF">ENN70_03055</name>
</gene>
<comment type="caution">
    <text evidence="12">The sequence shown here is derived from an EMBL/GenBank/DDBJ whole genome shotgun (WGS) entry which is preliminary data.</text>
</comment>
<evidence type="ECO:0000256" key="2">
    <source>
        <dbReference type="ARBA" id="ARBA00001966"/>
    </source>
</evidence>
<dbReference type="InterPro" id="IPR023753">
    <property type="entry name" value="FAD/NAD-binding_dom"/>
</dbReference>
<keyword evidence="7" id="KW-0560">Oxidoreductase</keyword>
<dbReference type="InterPro" id="IPR013785">
    <property type="entry name" value="Aldolase_TIM"/>
</dbReference>
<dbReference type="SUPFAM" id="SSF51395">
    <property type="entry name" value="FMN-linked oxidoreductases"/>
    <property type="match status" value="1"/>
</dbReference>
<keyword evidence="9" id="KW-0411">Iron-sulfur</keyword>
<dbReference type="PRINTS" id="PR00411">
    <property type="entry name" value="PNDRDTASEI"/>
</dbReference>
<name>A0A7C2N6Q5_ARCFL</name>
<dbReference type="Pfam" id="PF07992">
    <property type="entry name" value="Pyr_redox_2"/>
    <property type="match status" value="2"/>
</dbReference>
<keyword evidence="8" id="KW-0408">Iron</keyword>
<proteinExistence type="inferred from homology"/>
<evidence type="ECO:0000256" key="3">
    <source>
        <dbReference type="ARBA" id="ARBA00011048"/>
    </source>
</evidence>
<dbReference type="Gene3D" id="3.20.20.70">
    <property type="entry name" value="Aldolase class I"/>
    <property type="match status" value="1"/>
</dbReference>
<feature type="domain" description="FAD/NAD(P)-binding" evidence="11">
    <location>
        <begin position="440"/>
        <end position="591"/>
    </location>
</feature>
<evidence type="ECO:0000256" key="8">
    <source>
        <dbReference type="ARBA" id="ARBA00023004"/>
    </source>
</evidence>
<keyword evidence="6" id="KW-0479">Metal-binding</keyword>
<dbReference type="GO" id="GO:0010181">
    <property type="term" value="F:FMN binding"/>
    <property type="evidence" value="ECO:0007669"/>
    <property type="project" value="InterPro"/>
</dbReference>
<reference evidence="12" key="1">
    <citation type="journal article" date="2020" name="mSystems">
        <title>Genome- and Community-Level Interaction Insights into Carbon Utilization and Element Cycling Functions of Hydrothermarchaeota in Hydrothermal Sediment.</title>
        <authorList>
            <person name="Zhou Z."/>
            <person name="Liu Y."/>
            <person name="Xu W."/>
            <person name="Pan J."/>
            <person name="Luo Z.H."/>
            <person name="Li M."/>
        </authorList>
    </citation>
    <scope>NUCLEOTIDE SEQUENCE [LARGE SCALE GENOMIC DNA]</scope>
    <source>
        <strain evidence="12">SpSt-12</strain>
    </source>
</reference>
<evidence type="ECO:0000256" key="5">
    <source>
        <dbReference type="ARBA" id="ARBA00022643"/>
    </source>
</evidence>
<evidence type="ECO:0000313" key="12">
    <source>
        <dbReference type="EMBL" id="HET21077.1"/>
    </source>
</evidence>
<evidence type="ECO:0000256" key="4">
    <source>
        <dbReference type="ARBA" id="ARBA00022630"/>
    </source>
</evidence>
<keyword evidence="4" id="KW-0285">Flavoprotein</keyword>
<dbReference type="CDD" id="cd02803">
    <property type="entry name" value="OYE_like_FMN_family"/>
    <property type="match status" value="1"/>
</dbReference>
<dbReference type="GO" id="GO:0016491">
    <property type="term" value="F:oxidoreductase activity"/>
    <property type="evidence" value="ECO:0007669"/>
    <property type="project" value="UniProtKB-KW"/>
</dbReference>
<dbReference type="InterPro" id="IPR036188">
    <property type="entry name" value="FAD/NAD-bd_sf"/>
</dbReference>
<dbReference type="SUPFAM" id="SSF51905">
    <property type="entry name" value="FAD/NAD(P)-binding domain"/>
    <property type="match status" value="1"/>
</dbReference>
<accession>A0A7C2N6Q5</accession>
<dbReference type="PANTHER" id="PTHR42917:SF2">
    <property type="entry name" value="2,4-DIENOYL-COA REDUCTASE [(2E)-ENOYL-COA-PRODUCING]"/>
    <property type="match status" value="1"/>
</dbReference>
<dbReference type="GO" id="GO:0046872">
    <property type="term" value="F:metal ion binding"/>
    <property type="evidence" value="ECO:0007669"/>
    <property type="project" value="UniProtKB-KW"/>
</dbReference>
<dbReference type="InterPro" id="IPR001155">
    <property type="entry name" value="OxRdtase_FMN_N"/>
</dbReference>
<evidence type="ECO:0000259" key="10">
    <source>
        <dbReference type="Pfam" id="PF00724"/>
    </source>
</evidence>
<dbReference type="PRINTS" id="PR00368">
    <property type="entry name" value="FADPNR"/>
</dbReference>
<dbReference type="InterPro" id="IPR051793">
    <property type="entry name" value="NADH:flavin_oxidoreductase"/>
</dbReference>
<comment type="cofactor">
    <cofactor evidence="2">
        <name>[4Fe-4S] cluster</name>
        <dbReference type="ChEBI" id="CHEBI:49883"/>
    </cofactor>
</comment>
<dbReference type="PANTHER" id="PTHR42917">
    <property type="entry name" value="2,4-DIENOYL-COA REDUCTASE"/>
    <property type="match status" value="1"/>
</dbReference>
<dbReference type="Pfam" id="PF00724">
    <property type="entry name" value="Oxidored_FMN"/>
    <property type="match status" value="1"/>
</dbReference>
<feature type="domain" description="NADH:flavin oxidoreductase/NADH oxidase N-terminal" evidence="10">
    <location>
        <begin position="9"/>
        <end position="329"/>
    </location>
</feature>
<organism evidence="12">
    <name type="scientific">Archaeoglobus fulgidus</name>
    <dbReference type="NCBI Taxonomy" id="2234"/>
    <lineage>
        <taxon>Archaea</taxon>
        <taxon>Methanobacteriati</taxon>
        <taxon>Methanobacteriota</taxon>
        <taxon>Archaeoglobi</taxon>
        <taxon>Archaeoglobales</taxon>
        <taxon>Archaeoglobaceae</taxon>
        <taxon>Archaeoglobus</taxon>
    </lineage>
</organism>
<sequence>MKILRSGRIADLEITNRIVLPAMAMNMASEGYVTEKMIRHYRKFARNGVGLVIVEGASVDERGKDLHGGLAIYSDRFCIGLNELAEEIKLNGAVAGIQLLHPGGCASPRIEKNEPLAPSQIEFTMFMHGRHSFKATARELSKEEIRGIVEMFSEAAGRAKDCGFDIVEINGAHGWLFSQFLSPNTNKRSDEYGGSFENRIRFALEVVEAVKSAGIPVIFRMDGSYPSYGGVSEDEILRYASELEKAGVDCLHVSGGFAITPMLVKRGILLEGAFKVKSAVKIPVIAVGGISPDMAIRIVEEEKVDFVALGRALLADPELVVKIREGRIDEIRPCTRCNDCIDRLFSLRQFGAECSINPDVEIEKAERSKKIVVVGGGVAGMEFARVAKLRGHEVVILEKSSELGGNLIPASIPEFKSDLRNYLEWLRRQVKGVEVVLNCEEIEKKIAEIRPDAVVVAIGAEQDVPNVQGIENAVKAVDVLMGKVEVGEKVAILGGGRIGCETALHLAYKGKEVTILEILPSIASDLERNYSFALIRELRSRNVKWICNFVVERIEAGRVVGRSEGKEVEVICDSVVLATGMRPRRLDLNLGVPVYYIGDCVRPRKIRDAVYEAVYLASRI</sequence>
<evidence type="ECO:0000256" key="6">
    <source>
        <dbReference type="ARBA" id="ARBA00022723"/>
    </source>
</evidence>
<dbReference type="AlphaFoldDB" id="A0A7C2N6Q5"/>